<dbReference type="OrthoDB" id="306564at2759"/>
<gene>
    <name evidence="1" type="ORF">PSON_ATCC_30995.1.T0350246</name>
</gene>
<sequence>MLENDQQNLEDPQNNLLNLESVIEFVKPIRHKSSYYEKDFFVEPWDENQDNFLQLSPKMKEEQQERKTKIIKIKLPQSRNQSRHRSNENSQAVQISLPFHERAGSCHTQFQDLGFSNQTAAYKRIVDKMKSIQIKKNITIENNNNNNNYKHFSLKVQANKKKIKQIVQVKQKQPFSWQDYYKFIQKNHNQIKPNNLFNPQIKSYNIQINKSLQQKIDKETTIRNFRLKSTYTKTIA</sequence>
<evidence type="ECO:0000313" key="2">
    <source>
        <dbReference type="Proteomes" id="UP000692954"/>
    </source>
</evidence>
<dbReference type="Proteomes" id="UP000692954">
    <property type="component" value="Unassembled WGS sequence"/>
</dbReference>
<reference evidence="1" key="1">
    <citation type="submission" date="2021-01" db="EMBL/GenBank/DDBJ databases">
        <authorList>
            <consortium name="Genoscope - CEA"/>
            <person name="William W."/>
        </authorList>
    </citation>
    <scope>NUCLEOTIDE SEQUENCE</scope>
</reference>
<name>A0A8S1MEA7_9CILI</name>
<dbReference type="EMBL" id="CAJJDN010000035">
    <property type="protein sequence ID" value="CAD8076942.1"/>
    <property type="molecule type" value="Genomic_DNA"/>
</dbReference>
<dbReference type="AlphaFoldDB" id="A0A8S1MEA7"/>
<organism evidence="1 2">
    <name type="scientific">Paramecium sonneborni</name>
    <dbReference type="NCBI Taxonomy" id="65129"/>
    <lineage>
        <taxon>Eukaryota</taxon>
        <taxon>Sar</taxon>
        <taxon>Alveolata</taxon>
        <taxon>Ciliophora</taxon>
        <taxon>Intramacronucleata</taxon>
        <taxon>Oligohymenophorea</taxon>
        <taxon>Peniculida</taxon>
        <taxon>Parameciidae</taxon>
        <taxon>Paramecium</taxon>
    </lineage>
</organism>
<evidence type="ECO:0000313" key="1">
    <source>
        <dbReference type="EMBL" id="CAD8076942.1"/>
    </source>
</evidence>
<keyword evidence="2" id="KW-1185">Reference proteome</keyword>
<comment type="caution">
    <text evidence="1">The sequence shown here is derived from an EMBL/GenBank/DDBJ whole genome shotgun (WGS) entry which is preliminary data.</text>
</comment>
<proteinExistence type="predicted"/>
<protein>
    <submittedName>
        <fullName evidence="1">Uncharacterized protein</fullName>
    </submittedName>
</protein>
<accession>A0A8S1MEA7</accession>